<evidence type="ECO:0000313" key="3">
    <source>
        <dbReference type="Proteomes" id="UP000034112"/>
    </source>
</evidence>
<dbReference type="EMBL" id="JOKZ01000053">
    <property type="protein sequence ID" value="KKP05267.1"/>
    <property type="molecule type" value="Genomic_DNA"/>
</dbReference>
<accession>A0A0F9ZZ44</accession>
<dbReference type="Pfam" id="PF08553">
    <property type="entry name" value="VID27"/>
    <property type="match status" value="1"/>
</dbReference>
<gene>
    <name evidence="2" type="ORF">THAR02_02598</name>
</gene>
<proteinExistence type="predicted"/>
<evidence type="ECO:0000259" key="1">
    <source>
        <dbReference type="Pfam" id="PF08553"/>
    </source>
</evidence>
<reference evidence="3" key="1">
    <citation type="journal article" date="2015" name="Genome Announc.">
        <title>Draft whole-genome sequence of the biocontrol agent Trichoderma harzianum T6776.</title>
        <authorList>
            <person name="Baroncelli R."/>
            <person name="Piaggeschi G."/>
            <person name="Fiorini L."/>
            <person name="Bertolini E."/>
            <person name="Zapparata A."/>
            <person name="Pe M.E."/>
            <person name="Sarrocco S."/>
            <person name="Vannacci G."/>
        </authorList>
    </citation>
    <scope>NUCLEOTIDE SEQUENCE [LARGE SCALE GENOMIC DNA]</scope>
    <source>
        <strain evidence="3">T6776</strain>
    </source>
</reference>
<dbReference type="Proteomes" id="UP000034112">
    <property type="component" value="Unassembled WGS sequence"/>
</dbReference>
<evidence type="ECO:0000313" key="2">
    <source>
        <dbReference type="EMBL" id="KKP05267.1"/>
    </source>
</evidence>
<protein>
    <recommendedName>
        <fullName evidence="1">Vacuolar import/degradation Vid27 C-terminal domain-containing protein</fullName>
    </recommendedName>
</protein>
<dbReference type="AlphaFoldDB" id="A0A0F9ZZ44"/>
<name>A0A0F9ZZ44_TRIHA</name>
<dbReference type="InterPro" id="IPR013863">
    <property type="entry name" value="VID27_C"/>
</dbReference>
<organism evidence="2 3">
    <name type="scientific">Trichoderma harzianum</name>
    <name type="common">Hypocrea lixii</name>
    <dbReference type="NCBI Taxonomy" id="5544"/>
    <lineage>
        <taxon>Eukaryota</taxon>
        <taxon>Fungi</taxon>
        <taxon>Dikarya</taxon>
        <taxon>Ascomycota</taxon>
        <taxon>Pezizomycotina</taxon>
        <taxon>Sordariomycetes</taxon>
        <taxon>Hypocreomycetidae</taxon>
        <taxon>Hypocreales</taxon>
        <taxon>Hypocreaceae</taxon>
        <taxon>Trichoderma</taxon>
    </lineage>
</organism>
<dbReference type="OrthoDB" id="5424410at2759"/>
<feature type="domain" description="Vacuolar import/degradation Vid27 C-terminal" evidence="1">
    <location>
        <begin position="1"/>
        <end position="41"/>
    </location>
</feature>
<sequence length="74" mass="8059">MADDFKFGSDKNVIVALPNEVNMVAKQSLKMPTRESIIGDVRLLGSGRRSSGRIGNAKSGQYKLGRDDIVESAY</sequence>
<comment type="caution">
    <text evidence="2">The sequence shown here is derived from an EMBL/GenBank/DDBJ whole genome shotgun (WGS) entry which is preliminary data.</text>
</comment>